<comment type="caution">
    <text evidence="6">The sequence shown here is derived from an EMBL/GenBank/DDBJ whole genome shotgun (WGS) entry which is preliminary data.</text>
</comment>
<keyword evidence="4" id="KW-0804">Transcription</keyword>
<reference evidence="6 7" key="1">
    <citation type="journal article" date="2018" name="IMA Fungus">
        <title>IMA Genome-F 9: Draft genome sequence of Annulohypoxylon stygium, Aspergillus mulundensis, Berkeleyomyces basicola (syn. Thielaviopsis basicola), Ceratocystis smalleyi, two Cercospora beticola strains, Coleophoma cylindrospora, Fusarium fracticaudum, Phialophora cf. hyalina, and Morchella septimelata.</title>
        <authorList>
            <person name="Wingfield B.D."/>
            <person name="Bills G.F."/>
            <person name="Dong Y."/>
            <person name="Huang W."/>
            <person name="Nel W.J."/>
            <person name="Swalarsk-Parry B.S."/>
            <person name="Vaghefi N."/>
            <person name="Wilken P.M."/>
            <person name="An Z."/>
            <person name="de Beer Z.W."/>
            <person name="De Vos L."/>
            <person name="Chen L."/>
            <person name="Duong T.A."/>
            <person name="Gao Y."/>
            <person name="Hammerbacher A."/>
            <person name="Kikkert J.R."/>
            <person name="Li Y."/>
            <person name="Li H."/>
            <person name="Li K."/>
            <person name="Li Q."/>
            <person name="Liu X."/>
            <person name="Ma X."/>
            <person name="Naidoo K."/>
            <person name="Pethybridge S.J."/>
            <person name="Sun J."/>
            <person name="Steenkamp E.T."/>
            <person name="van der Nest M.A."/>
            <person name="van Wyk S."/>
            <person name="Wingfield M.J."/>
            <person name="Xiong C."/>
            <person name="Yue Q."/>
            <person name="Zhang X."/>
        </authorList>
    </citation>
    <scope>NUCLEOTIDE SEQUENCE [LARGE SCALE GENOMIC DNA]</scope>
    <source>
        <strain evidence="6 7">BP5796</strain>
    </source>
</reference>
<keyword evidence="7" id="KW-1185">Reference proteome</keyword>
<gene>
    <name evidence="6" type="ORF">BP5796_06628</name>
</gene>
<organism evidence="6 7">
    <name type="scientific">Coleophoma crateriformis</name>
    <dbReference type="NCBI Taxonomy" id="565419"/>
    <lineage>
        <taxon>Eukaryota</taxon>
        <taxon>Fungi</taxon>
        <taxon>Dikarya</taxon>
        <taxon>Ascomycota</taxon>
        <taxon>Pezizomycotina</taxon>
        <taxon>Leotiomycetes</taxon>
        <taxon>Helotiales</taxon>
        <taxon>Dermateaceae</taxon>
        <taxon>Coleophoma</taxon>
    </lineage>
</organism>
<proteinExistence type="predicted"/>
<keyword evidence="2" id="KW-0862">Zinc</keyword>
<dbReference type="PANTHER" id="PTHR47660:SF3">
    <property type="entry name" value="FINGER DOMAIN PROTEIN, PUTATIVE (AFU_ORTHOLOGUE AFUA_4G03310)-RELATED"/>
    <property type="match status" value="1"/>
</dbReference>
<evidence type="ECO:0000313" key="6">
    <source>
        <dbReference type="EMBL" id="RDW75807.1"/>
    </source>
</evidence>
<dbReference type="AlphaFoldDB" id="A0A3D8RP13"/>
<dbReference type="OrthoDB" id="5423818at2759"/>
<evidence type="ECO:0000256" key="2">
    <source>
        <dbReference type="ARBA" id="ARBA00022833"/>
    </source>
</evidence>
<evidence type="ECO:0000313" key="7">
    <source>
        <dbReference type="Proteomes" id="UP000256328"/>
    </source>
</evidence>
<evidence type="ECO:0008006" key="8">
    <source>
        <dbReference type="Google" id="ProtNLM"/>
    </source>
</evidence>
<evidence type="ECO:0000256" key="1">
    <source>
        <dbReference type="ARBA" id="ARBA00022723"/>
    </source>
</evidence>
<name>A0A3D8RP13_9HELO</name>
<protein>
    <recommendedName>
        <fullName evidence="8">Transcription factor domain-containing protein</fullName>
    </recommendedName>
</protein>
<keyword evidence="5" id="KW-0539">Nucleus</keyword>
<dbReference type="Proteomes" id="UP000256328">
    <property type="component" value="Unassembled WGS sequence"/>
</dbReference>
<keyword evidence="3" id="KW-0805">Transcription regulation</keyword>
<evidence type="ECO:0000256" key="5">
    <source>
        <dbReference type="ARBA" id="ARBA00023242"/>
    </source>
</evidence>
<evidence type="ECO:0000256" key="4">
    <source>
        <dbReference type="ARBA" id="ARBA00023163"/>
    </source>
</evidence>
<accession>A0A3D8RP13</accession>
<sequence>MEQERISAQCSQYDSLDTVAALQAMAIYMLLRLSEDNEEITNFDAPLISTMLKVVDRGSVLGIRYSGSDTGGKITWEGWILAESLRRTVIVLFIVDLIFDMSAAHSESCDGTQFARMTLPSARNIWQASSWLEFEKAFSTQPVGLGLSNHLTYGDLLKFQRHVDTGGERLDNWLSSVDDFGTLVMAAASLSDERNMSRK</sequence>
<evidence type="ECO:0000256" key="3">
    <source>
        <dbReference type="ARBA" id="ARBA00023015"/>
    </source>
</evidence>
<dbReference type="PANTHER" id="PTHR47660">
    <property type="entry name" value="TRANSCRIPTION FACTOR WITH C2H2 AND ZN(2)-CYS(6) DNA BINDING DOMAIN (EUROFUNG)-RELATED-RELATED"/>
    <property type="match status" value="1"/>
</dbReference>
<keyword evidence="1" id="KW-0479">Metal-binding</keyword>
<dbReference type="EMBL" id="PDLN01000009">
    <property type="protein sequence ID" value="RDW75807.1"/>
    <property type="molecule type" value="Genomic_DNA"/>
</dbReference>
<dbReference type="GO" id="GO:0046872">
    <property type="term" value="F:metal ion binding"/>
    <property type="evidence" value="ECO:0007669"/>
    <property type="project" value="UniProtKB-KW"/>
</dbReference>